<dbReference type="InterPro" id="IPR023753">
    <property type="entry name" value="FAD/NAD-binding_dom"/>
</dbReference>
<accession>A0A923HYS4</accession>
<dbReference type="InterPro" id="IPR036188">
    <property type="entry name" value="FAD/NAD-bd_sf"/>
</dbReference>
<dbReference type="Gene3D" id="1.10.10.1100">
    <property type="entry name" value="BFD-like [2Fe-2S]-binding domain"/>
    <property type="match status" value="1"/>
</dbReference>
<reference evidence="3" key="1">
    <citation type="submission" date="2020-08" db="EMBL/GenBank/DDBJ databases">
        <title>Novel species isolated from subtropical streams in China.</title>
        <authorList>
            <person name="Lu H."/>
        </authorList>
    </citation>
    <scope>NUCLEOTIDE SEQUENCE</scope>
    <source>
        <strain evidence="3">CY7W</strain>
    </source>
</reference>
<dbReference type="InterPro" id="IPR017224">
    <property type="entry name" value="Opine_Oxase_asu/HCN_bsu"/>
</dbReference>
<sequence length="427" mass="45975">MTQQEIFVQLLIIGAGPAGLAAASAALQAGVRIVILDENPAPGGQIWRGGEMNWKDARAHAMWQQILSSQLVQYLPATRIVALQAQTLVAEQDDQVLTIHWEKLILCSGAREILLPFPGWTIPGVMGAGGLQALVKAGASLQGKRVVIAGSGPLLLAAAQTAQQAGARVLLIAEDQPWSALCRFFWQLVRQQRAKAWQALGLFWSLRYVRYRACSTVLAASGQQRLQQVRLRQGQQEIELGCDVLACAYGLTPNLELAHTLKCALTEGKVQVDAQQMTSVRNIWAAGEVTGIGGVEQALIQGHIAGLAATAQAIPEAARRVQRQALAFARLLQTSFSLRAGLRALCKPDTLVCRCEDVSAARLQQHADWRTAKLVTRAGMGPCQGRICGTACQFLYGWEAPQLRQPVFPAKTSTLAALAAGSLKETE</sequence>
<dbReference type="Gene3D" id="3.50.50.60">
    <property type="entry name" value="FAD/NAD(P)-binding domain"/>
    <property type="match status" value="2"/>
</dbReference>
<dbReference type="PANTHER" id="PTHR42949">
    <property type="entry name" value="ANAEROBIC GLYCEROL-3-PHOSPHATE DEHYDROGENASE SUBUNIT B"/>
    <property type="match status" value="1"/>
</dbReference>
<keyword evidence="1" id="KW-0560">Oxidoreductase</keyword>
<proteinExistence type="predicted"/>
<dbReference type="AlphaFoldDB" id="A0A923HYS4"/>
<dbReference type="SUPFAM" id="SSF51905">
    <property type="entry name" value="FAD/NAD(P)-binding domain"/>
    <property type="match status" value="1"/>
</dbReference>
<name>A0A923HYS4_9BURK</name>
<dbReference type="PRINTS" id="PR00469">
    <property type="entry name" value="PNDRDTASEII"/>
</dbReference>
<dbReference type="PIRSF" id="PIRSF037495">
    <property type="entry name" value="Opine_OX_OoxA/HcnB"/>
    <property type="match status" value="1"/>
</dbReference>
<dbReference type="GO" id="GO:0016491">
    <property type="term" value="F:oxidoreductase activity"/>
    <property type="evidence" value="ECO:0007669"/>
    <property type="project" value="UniProtKB-KW"/>
</dbReference>
<evidence type="ECO:0000313" key="3">
    <source>
        <dbReference type="EMBL" id="MBC3934649.1"/>
    </source>
</evidence>
<protein>
    <submittedName>
        <fullName evidence="3">FAD-dependent oxidoreductase</fullName>
    </submittedName>
</protein>
<keyword evidence="4" id="KW-1185">Reference proteome</keyword>
<dbReference type="Proteomes" id="UP000612361">
    <property type="component" value="Unassembled WGS sequence"/>
</dbReference>
<comment type="caution">
    <text evidence="3">The sequence shown here is derived from an EMBL/GenBank/DDBJ whole genome shotgun (WGS) entry which is preliminary data.</text>
</comment>
<dbReference type="RefSeq" id="WP_186880253.1">
    <property type="nucleotide sequence ID" value="NZ_JACOGG010000003.1"/>
</dbReference>
<dbReference type="InterPro" id="IPR041854">
    <property type="entry name" value="BFD-like_2Fe2S-bd_dom_sf"/>
</dbReference>
<evidence type="ECO:0000256" key="1">
    <source>
        <dbReference type="ARBA" id="ARBA00023002"/>
    </source>
</evidence>
<organism evidence="3 4">
    <name type="scientific">Undibacterium rugosum</name>
    <dbReference type="NCBI Taxonomy" id="2762291"/>
    <lineage>
        <taxon>Bacteria</taxon>
        <taxon>Pseudomonadati</taxon>
        <taxon>Pseudomonadota</taxon>
        <taxon>Betaproteobacteria</taxon>
        <taxon>Burkholderiales</taxon>
        <taxon>Oxalobacteraceae</taxon>
        <taxon>Undibacterium</taxon>
    </lineage>
</organism>
<dbReference type="Pfam" id="PF07992">
    <property type="entry name" value="Pyr_redox_2"/>
    <property type="match status" value="1"/>
</dbReference>
<feature type="domain" description="FAD/NAD(P)-binding" evidence="2">
    <location>
        <begin position="9"/>
        <end position="298"/>
    </location>
</feature>
<dbReference type="PANTHER" id="PTHR42949:SF3">
    <property type="entry name" value="ANAEROBIC GLYCEROL-3-PHOSPHATE DEHYDROGENASE SUBUNIT B"/>
    <property type="match status" value="1"/>
</dbReference>
<evidence type="ECO:0000259" key="2">
    <source>
        <dbReference type="Pfam" id="PF07992"/>
    </source>
</evidence>
<dbReference type="InterPro" id="IPR051691">
    <property type="entry name" value="Metab_Enz_Cyan_OpOx_G3PDH"/>
</dbReference>
<gene>
    <name evidence="3" type="ORF">H8K47_04690</name>
</gene>
<dbReference type="EMBL" id="JACOGG010000003">
    <property type="protein sequence ID" value="MBC3934649.1"/>
    <property type="molecule type" value="Genomic_DNA"/>
</dbReference>
<evidence type="ECO:0000313" key="4">
    <source>
        <dbReference type="Proteomes" id="UP000612361"/>
    </source>
</evidence>
<dbReference type="PRINTS" id="PR00368">
    <property type="entry name" value="FADPNR"/>
</dbReference>